<sequence>VNIKVYGADWCSDCVNAKKLLDSKGVEYEYIDITDNEVAIALVEQINNGRRVIPTLMVNGVSHTNPGITGLMKIIKK</sequence>
<proteinExistence type="predicted"/>
<dbReference type="CDD" id="cd02976">
    <property type="entry name" value="NrdH"/>
    <property type="match status" value="1"/>
</dbReference>
<dbReference type="Pfam" id="PF00462">
    <property type="entry name" value="Glutaredoxin"/>
    <property type="match status" value="1"/>
</dbReference>
<feature type="non-terminal residue" evidence="2">
    <location>
        <position position="1"/>
    </location>
</feature>
<evidence type="ECO:0000313" key="2">
    <source>
        <dbReference type="EMBL" id="SVE49404.1"/>
    </source>
</evidence>
<organism evidence="2">
    <name type="scientific">marine metagenome</name>
    <dbReference type="NCBI Taxonomy" id="408172"/>
    <lineage>
        <taxon>unclassified sequences</taxon>
        <taxon>metagenomes</taxon>
        <taxon>ecological metagenomes</taxon>
    </lineage>
</organism>
<evidence type="ECO:0000259" key="1">
    <source>
        <dbReference type="Pfam" id="PF00462"/>
    </source>
</evidence>
<dbReference type="EMBL" id="UINC01221180">
    <property type="protein sequence ID" value="SVE49404.1"/>
    <property type="molecule type" value="Genomic_DNA"/>
</dbReference>
<dbReference type="InterPro" id="IPR036249">
    <property type="entry name" value="Thioredoxin-like_sf"/>
</dbReference>
<dbReference type="SUPFAM" id="SSF52833">
    <property type="entry name" value="Thioredoxin-like"/>
    <property type="match status" value="1"/>
</dbReference>
<dbReference type="Gene3D" id="3.40.30.10">
    <property type="entry name" value="Glutaredoxin"/>
    <property type="match status" value="1"/>
</dbReference>
<dbReference type="AlphaFoldDB" id="A0A383DYL7"/>
<dbReference type="PROSITE" id="PS51354">
    <property type="entry name" value="GLUTAREDOXIN_2"/>
    <property type="match status" value="1"/>
</dbReference>
<feature type="domain" description="Glutaredoxin" evidence="1">
    <location>
        <begin position="3"/>
        <end position="61"/>
    </location>
</feature>
<protein>
    <recommendedName>
        <fullName evidence="1">Glutaredoxin domain-containing protein</fullName>
    </recommendedName>
</protein>
<dbReference type="InterPro" id="IPR002109">
    <property type="entry name" value="Glutaredoxin"/>
</dbReference>
<name>A0A383DYL7_9ZZZZ</name>
<accession>A0A383DYL7</accession>
<gene>
    <name evidence="2" type="ORF">METZ01_LOCUS502258</name>
</gene>
<reference evidence="2" key="1">
    <citation type="submission" date="2018-05" db="EMBL/GenBank/DDBJ databases">
        <authorList>
            <person name="Lanie J.A."/>
            <person name="Ng W.-L."/>
            <person name="Kazmierczak K.M."/>
            <person name="Andrzejewski T.M."/>
            <person name="Davidsen T.M."/>
            <person name="Wayne K.J."/>
            <person name="Tettelin H."/>
            <person name="Glass J.I."/>
            <person name="Rusch D."/>
            <person name="Podicherti R."/>
            <person name="Tsui H.-C.T."/>
            <person name="Winkler M.E."/>
        </authorList>
    </citation>
    <scope>NUCLEOTIDE SEQUENCE</scope>
</reference>